<proteinExistence type="inferred from homology"/>
<dbReference type="Proteomes" id="UP001500767">
    <property type="component" value="Unassembled WGS sequence"/>
</dbReference>
<accession>A0ABP6YEZ4</accession>
<dbReference type="EMBL" id="BAAAYR010000008">
    <property type="protein sequence ID" value="GAA3580618.1"/>
    <property type="molecule type" value="Genomic_DNA"/>
</dbReference>
<dbReference type="InterPro" id="IPR005801">
    <property type="entry name" value="ADC_synthase"/>
</dbReference>
<keyword evidence="8" id="KW-1185">Reference proteome</keyword>
<keyword evidence="4" id="KW-0413">Isomerase</keyword>
<gene>
    <name evidence="7" type="ORF">GCM10022197_43140</name>
</gene>
<dbReference type="NCBIfam" id="TIGR00543">
    <property type="entry name" value="isochor_syn"/>
    <property type="match status" value="1"/>
</dbReference>
<comment type="catalytic activity">
    <reaction evidence="1">
        <text>chorismate = isochorismate</text>
        <dbReference type="Rhea" id="RHEA:18985"/>
        <dbReference type="ChEBI" id="CHEBI:29748"/>
        <dbReference type="ChEBI" id="CHEBI:29780"/>
        <dbReference type="EC" id="5.4.4.2"/>
    </reaction>
</comment>
<feature type="domain" description="Chorismate-utilising enzyme C-terminal" evidence="6">
    <location>
        <begin position="159"/>
        <end position="411"/>
    </location>
</feature>
<evidence type="ECO:0000256" key="4">
    <source>
        <dbReference type="ARBA" id="ARBA00023235"/>
    </source>
</evidence>
<evidence type="ECO:0000256" key="2">
    <source>
        <dbReference type="ARBA" id="ARBA00005297"/>
    </source>
</evidence>
<comment type="caution">
    <text evidence="7">The sequence shown here is derived from an EMBL/GenBank/DDBJ whole genome shotgun (WGS) entry which is preliminary data.</text>
</comment>
<dbReference type="Gene3D" id="3.60.120.10">
    <property type="entry name" value="Anthranilate synthase"/>
    <property type="match status" value="1"/>
</dbReference>
<comment type="similarity">
    <text evidence="2">Belongs to the isochorismate synthase family.</text>
</comment>
<evidence type="ECO:0000256" key="1">
    <source>
        <dbReference type="ARBA" id="ARBA00000799"/>
    </source>
</evidence>
<dbReference type="InterPro" id="IPR015890">
    <property type="entry name" value="Chorismate_C"/>
</dbReference>
<evidence type="ECO:0000256" key="5">
    <source>
        <dbReference type="ARBA" id="ARBA00041564"/>
    </source>
</evidence>
<dbReference type="PANTHER" id="PTHR42839:SF2">
    <property type="entry name" value="ISOCHORISMATE SYNTHASE ENTC"/>
    <property type="match status" value="1"/>
</dbReference>
<dbReference type="Pfam" id="PF00425">
    <property type="entry name" value="Chorismate_bind"/>
    <property type="match status" value="1"/>
</dbReference>
<evidence type="ECO:0000259" key="6">
    <source>
        <dbReference type="Pfam" id="PF00425"/>
    </source>
</evidence>
<name>A0ABP6YEZ4_9ACTN</name>
<dbReference type="SUPFAM" id="SSF56322">
    <property type="entry name" value="ADC synthase"/>
    <property type="match status" value="1"/>
</dbReference>
<organism evidence="7 8">
    <name type="scientific">Microlunatus spumicola</name>
    <dbReference type="NCBI Taxonomy" id="81499"/>
    <lineage>
        <taxon>Bacteria</taxon>
        <taxon>Bacillati</taxon>
        <taxon>Actinomycetota</taxon>
        <taxon>Actinomycetes</taxon>
        <taxon>Propionibacteriales</taxon>
        <taxon>Propionibacteriaceae</taxon>
        <taxon>Microlunatus</taxon>
    </lineage>
</organism>
<dbReference type="EC" id="5.4.4.2" evidence="3"/>
<evidence type="ECO:0000313" key="7">
    <source>
        <dbReference type="EMBL" id="GAA3580618.1"/>
    </source>
</evidence>
<dbReference type="RefSeq" id="WP_204910992.1">
    <property type="nucleotide sequence ID" value="NZ_BAAAYR010000008.1"/>
</dbReference>
<evidence type="ECO:0000256" key="3">
    <source>
        <dbReference type="ARBA" id="ARBA00012824"/>
    </source>
</evidence>
<protein>
    <recommendedName>
        <fullName evidence="3">isochorismate synthase</fullName>
        <ecNumber evidence="3">5.4.4.2</ecNumber>
    </recommendedName>
    <alternativeName>
        <fullName evidence="5">Isochorismate mutase</fullName>
    </alternativeName>
</protein>
<sequence>MSSPAGATPVPPRLRVRTVAVPDPGPLVALLPETDAVAWLRGGDGMVAFGEVVRHKAAGPGDAEEWWTGLVAESDVESDLDVTLPGSGLVAFGSFVFDPDNTAASSGMVVPRTVLGRRGGRAWLTQIGLEADEERPAPVASTPPVGPEGVRFEGGSLTPEQWRTAVSRAVHGIAGGLLDKVVLARDLVAVAQEDLDPRWLVGRLSETYPRCWTYLVDGLVGSTPEMLIRLEAGLATSRVLAGTIQRTGDGRTDLARADALSRSSKDLEEHEYAVASVAAALEPFCTALNVPEHPYVLELPNVLHLASDVTAAVAPGVTALGLAAALHPSAAVCGTPTDSARELIAGLEHLDRERYAGPVGWTDASGAGEWAIALRCGILDETDPRRIRLFAGCGIVAGSDPEAEWAEAQSKLAPMISALVKPALAKPDLGRSASPTASPDPV</sequence>
<evidence type="ECO:0000313" key="8">
    <source>
        <dbReference type="Proteomes" id="UP001500767"/>
    </source>
</evidence>
<reference evidence="8" key="1">
    <citation type="journal article" date="2019" name="Int. J. Syst. Evol. Microbiol.">
        <title>The Global Catalogue of Microorganisms (GCM) 10K type strain sequencing project: providing services to taxonomists for standard genome sequencing and annotation.</title>
        <authorList>
            <consortium name="The Broad Institute Genomics Platform"/>
            <consortium name="The Broad Institute Genome Sequencing Center for Infectious Disease"/>
            <person name="Wu L."/>
            <person name="Ma J."/>
        </authorList>
    </citation>
    <scope>NUCLEOTIDE SEQUENCE [LARGE SCALE GENOMIC DNA]</scope>
    <source>
        <strain evidence="8">JCM 16540</strain>
    </source>
</reference>
<dbReference type="PANTHER" id="PTHR42839">
    <property type="entry name" value="ISOCHORISMATE SYNTHASE ENTC"/>
    <property type="match status" value="1"/>
</dbReference>
<dbReference type="InterPro" id="IPR004561">
    <property type="entry name" value="IsoChor_synthase"/>
</dbReference>